<evidence type="ECO:0000259" key="12">
    <source>
        <dbReference type="Pfam" id="PF01435"/>
    </source>
</evidence>
<sequence>MAAKQVKKTRRTFPGISSRAWEHPADRAALVTLRSLSGVDTVLRKLAGLLRERQYRLLYLASAIRVDRRQFSEIDDLYLGALHVLDSPRRPELYLRQDPVPQAMTLGIDEPFIVLSTGMVDLMDADELRFVLGHEIGHALSGHGVYRTVLTVLMQLADSFGALPAGRLGLQSMIAALNEWSRKSELSADRAGLLASQDEVVALRVMMKLAGGPELAKMDTDAFLEQAAEYESTGDLRDGVLKLINLLPQTHPFSVPRAAALRAWVASGEYGTILGGDYPKREDDGSARIGEQFTAAAKSYKERFEASTDPLFTTLRSVGQDLGGAAGAAGRGFADMVSGLFGRGEQAGSGSGGSADGGETPDPGKN</sequence>
<dbReference type="Pfam" id="PF01435">
    <property type="entry name" value="Peptidase_M48"/>
    <property type="match status" value="1"/>
</dbReference>
<organism evidence="13 14">
    <name type="scientific">Nakamurella alba</name>
    <dbReference type="NCBI Taxonomy" id="2665158"/>
    <lineage>
        <taxon>Bacteria</taxon>
        <taxon>Bacillati</taxon>
        <taxon>Actinomycetota</taxon>
        <taxon>Actinomycetes</taxon>
        <taxon>Nakamurellales</taxon>
        <taxon>Nakamurellaceae</taxon>
        <taxon>Nakamurella</taxon>
    </lineage>
</organism>
<feature type="region of interest" description="Disordered" evidence="11">
    <location>
        <begin position="344"/>
        <end position="366"/>
    </location>
</feature>
<accession>A0A7K1FQN5</accession>
<keyword evidence="1" id="KW-1003">Cell membrane</keyword>
<dbReference type="CDD" id="cd07325">
    <property type="entry name" value="M48_Ste24p_like"/>
    <property type="match status" value="1"/>
</dbReference>
<evidence type="ECO:0000256" key="4">
    <source>
        <dbReference type="ARBA" id="ARBA00022723"/>
    </source>
</evidence>
<comment type="similarity">
    <text evidence="10">Belongs to the peptidase M48 family.</text>
</comment>
<name>A0A7K1FQN5_9ACTN</name>
<dbReference type="GO" id="GO:0004222">
    <property type="term" value="F:metalloendopeptidase activity"/>
    <property type="evidence" value="ECO:0007669"/>
    <property type="project" value="InterPro"/>
</dbReference>
<dbReference type="PANTHER" id="PTHR43221:SF3">
    <property type="entry name" value="SLL1280 PROTEIN"/>
    <property type="match status" value="1"/>
</dbReference>
<dbReference type="PANTHER" id="PTHR43221">
    <property type="entry name" value="PROTEASE HTPX"/>
    <property type="match status" value="1"/>
</dbReference>
<evidence type="ECO:0000256" key="9">
    <source>
        <dbReference type="ARBA" id="ARBA00023136"/>
    </source>
</evidence>
<evidence type="ECO:0000313" key="13">
    <source>
        <dbReference type="EMBL" id="MTD16465.1"/>
    </source>
</evidence>
<feature type="compositionally biased region" description="Gly residues" evidence="11">
    <location>
        <begin position="344"/>
        <end position="356"/>
    </location>
</feature>
<comment type="cofactor">
    <cofactor evidence="10">
        <name>Zn(2+)</name>
        <dbReference type="ChEBI" id="CHEBI:29105"/>
    </cofactor>
    <text evidence="10">Binds 1 zinc ion per subunit.</text>
</comment>
<keyword evidence="14" id="KW-1185">Reference proteome</keyword>
<dbReference type="InterPro" id="IPR050083">
    <property type="entry name" value="HtpX_protease"/>
</dbReference>
<keyword evidence="6 10" id="KW-0862">Zinc</keyword>
<evidence type="ECO:0000256" key="2">
    <source>
        <dbReference type="ARBA" id="ARBA00022670"/>
    </source>
</evidence>
<evidence type="ECO:0000256" key="8">
    <source>
        <dbReference type="ARBA" id="ARBA00023049"/>
    </source>
</evidence>
<dbReference type="GO" id="GO:0046872">
    <property type="term" value="F:metal ion binding"/>
    <property type="evidence" value="ECO:0007669"/>
    <property type="project" value="UniProtKB-KW"/>
</dbReference>
<keyword evidence="5 10" id="KW-0378">Hydrolase</keyword>
<keyword evidence="2 10" id="KW-0645">Protease</keyword>
<evidence type="ECO:0000256" key="7">
    <source>
        <dbReference type="ARBA" id="ARBA00022989"/>
    </source>
</evidence>
<proteinExistence type="inferred from homology"/>
<feature type="domain" description="Peptidase M48" evidence="12">
    <location>
        <begin position="72"/>
        <end position="264"/>
    </location>
</feature>
<evidence type="ECO:0000256" key="5">
    <source>
        <dbReference type="ARBA" id="ARBA00022801"/>
    </source>
</evidence>
<dbReference type="RefSeq" id="WP_154770440.1">
    <property type="nucleotide sequence ID" value="NZ_WLYK01000009.1"/>
</dbReference>
<keyword evidence="4" id="KW-0479">Metal-binding</keyword>
<evidence type="ECO:0000256" key="1">
    <source>
        <dbReference type="ARBA" id="ARBA00022475"/>
    </source>
</evidence>
<dbReference type="Proteomes" id="UP000460221">
    <property type="component" value="Unassembled WGS sequence"/>
</dbReference>
<keyword evidence="7" id="KW-1133">Transmembrane helix</keyword>
<evidence type="ECO:0000256" key="3">
    <source>
        <dbReference type="ARBA" id="ARBA00022692"/>
    </source>
</evidence>
<dbReference type="AlphaFoldDB" id="A0A7K1FQN5"/>
<comment type="caution">
    <text evidence="13">The sequence shown here is derived from an EMBL/GenBank/DDBJ whole genome shotgun (WGS) entry which is preliminary data.</text>
</comment>
<keyword evidence="9" id="KW-0472">Membrane</keyword>
<evidence type="ECO:0000256" key="11">
    <source>
        <dbReference type="SAM" id="MobiDB-lite"/>
    </source>
</evidence>
<gene>
    <name evidence="13" type="ORF">GIS00_21240</name>
</gene>
<dbReference type="EMBL" id="WLYK01000009">
    <property type="protein sequence ID" value="MTD16465.1"/>
    <property type="molecule type" value="Genomic_DNA"/>
</dbReference>
<dbReference type="InterPro" id="IPR001915">
    <property type="entry name" value="Peptidase_M48"/>
</dbReference>
<dbReference type="GO" id="GO:0006508">
    <property type="term" value="P:proteolysis"/>
    <property type="evidence" value="ECO:0007669"/>
    <property type="project" value="UniProtKB-KW"/>
</dbReference>
<keyword evidence="3" id="KW-0812">Transmembrane</keyword>
<protein>
    <submittedName>
        <fullName evidence="13">M48 family metalloprotease</fullName>
    </submittedName>
</protein>
<evidence type="ECO:0000256" key="10">
    <source>
        <dbReference type="RuleBase" id="RU003983"/>
    </source>
</evidence>
<evidence type="ECO:0000256" key="6">
    <source>
        <dbReference type="ARBA" id="ARBA00022833"/>
    </source>
</evidence>
<reference evidence="13 14" key="1">
    <citation type="submission" date="2019-11" db="EMBL/GenBank/DDBJ databases">
        <authorList>
            <person name="Jiang L.-Q."/>
        </authorList>
    </citation>
    <scope>NUCLEOTIDE SEQUENCE [LARGE SCALE GENOMIC DNA]</scope>
    <source>
        <strain evidence="13 14">YIM 132087</strain>
    </source>
</reference>
<dbReference type="Gene3D" id="3.30.2010.10">
    <property type="entry name" value="Metalloproteases ('zincins'), catalytic domain"/>
    <property type="match status" value="1"/>
</dbReference>
<evidence type="ECO:0000313" key="14">
    <source>
        <dbReference type="Proteomes" id="UP000460221"/>
    </source>
</evidence>
<keyword evidence="8 10" id="KW-0482">Metalloprotease</keyword>